<comment type="caution">
    <text evidence="4">The sequence shown here is derived from an EMBL/GenBank/DDBJ whole genome shotgun (WGS) entry which is preliminary data.</text>
</comment>
<evidence type="ECO:0000256" key="3">
    <source>
        <dbReference type="RuleBase" id="RU366008"/>
    </source>
</evidence>
<dbReference type="GO" id="GO:0046872">
    <property type="term" value="F:metal ion binding"/>
    <property type="evidence" value="ECO:0007669"/>
    <property type="project" value="UniProtKB-UniRule"/>
</dbReference>
<dbReference type="GO" id="GO:0006559">
    <property type="term" value="P:L-phenylalanine catabolic process"/>
    <property type="evidence" value="ECO:0007669"/>
    <property type="project" value="UniProtKB-UniRule"/>
</dbReference>
<keyword evidence="3" id="KW-0106">Calcium</keyword>
<sequence length="126" mass="14297">MALKIFHQSPSRLPLPIQNLPNGVTDIQAWEYVPLGPFLGNSFGTTISSWIVTLDALEPFACDAPKQDPPPLPYLAEKYPRTMTLHWRFKLKLLDTKIHVCSQKAISKICKELHYIHPLLQSTECS</sequence>
<feature type="binding site" evidence="1">
    <location>
        <position position="32"/>
    </location>
    <ligand>
        <name>substrate</name>
    </ligand>
</feature>
<keyword evidence="3" id="KW-0378">Hydrolase</keyword>
<keyword evidence="2 3" id="KW-0460">Magnesium</keyword>
<evidence type="ECO:0000256" key="2">
    <source>
        <dbReference type="PIRSR" id="PIRSR605959-3"/>
    </source>
</evidence>
<dbReference type="EMBL" id="CM031833">
    <property type="protein sequence ID" value="KAG6695488.1"/>
    <property type="molecule type" value="Genomic_DNA"/>
</dbReference>
<evidence type="ECO:0000256" key="1">
    <source>
        <dbReference type="PIRSR" id="PIRSR605959-2"/>
    </source>
</evidence>
<comment type="cofactor">
    <cofactor evidence="3">
        <name>Mg(2+)</name>
        <dbReference type="ChEBI" id="CHEBI:18420"/>
    </cofactor>
    <cofactor evidence="3">
        <name>Ca(2+)</name>
        <dbReference type="ChEBI" id="CHEBI:29108"/>
    </cofactor>
</comment>
<dbReference type="GO" id="GO:0004334">
    <property type="term" value="F:fumarylacetoacetase activity"/>
    <property type="evidence" value="ECO:0007669"/>
    <property type="project" value="UniProtKB-UniRule"/>
</dbReference>
<evidence type="ECO:0000313" key="5">
    <source>
        <dbReference type="Proteomes" id="UP000811246"/>
    </source>
</evidence>
<accession>A0A922E2G4</accession>
<feature type="binding site" evidence="2">
    <location>
        <position position="45"/>
    </location>
    <ligand>
        <name>Mg(2+)</name>
        <dbReference type="ChEBI" id="CHEBI:18420"/>
    </ligand>
</feature>
<reference evidence="4" key="1">
    <citation type="submission" date="2021-01" db="EMBL/GenBank/DDBJ databases">
        <authorList>
            <person name="Lovell J.T."/>
            <person name="Bentley N."/>
            <person name="Bhattarai G."/>
            <person name="Jenkins J.W."/>
            <person name="Sreedasyam A."/>
            <person name="Alarcon Y."/>
            <person name="Bock C."/>
            <person name="Boston L."/>
            <person name="Carlson J."/>
            <person name="Cervantes K."/>
            <person name="Clermont K."/>
            <person name="Krom N."/>
            <person name="Kubenka K."/>
            <person name="Mamidi S."/>
            <person name="Mattison C."/>
            <person name="Monteros M."/>
            <person name="Pisani C."/>
            <person name="Plott C."/>
            <person name="Rajasekar S."/>
            <person name="Rhein H.S."/>
            <person name="Rohla C."/>
            <person name="Song M."/>
            <person name="Hilaire R.S."/>
            <person name="Shu S."/>
            <person name="Wells L."/>
            <person name="Wang X."/>
            <person name="Webber J."/>
            <person name="Heerema R.J."/>
            <person name="Klein P."/>
            <person name="Conner P."/>
            <person name="Grauke L."/>
            <person name="Grimwood J."/>
            <person name="Schmutz J."/>
            <person name="Randall J.J."/>
        </authorList>
    </citation>
    <scope>NUCLEOTIDE SEQUENCE</scope>
    <source>
        <tissue evidence="4">Leaf</tissue>
    </source>
</reference>
<gene>
    <name evidence="4" type="ORF">I3842_09G099800</name>
</gene>
<dbReference type="EC" id="3.7.1.2" evidence="3"/>
<name>A0A922E2G4_CARIL</name>
<protein>
    <recommendedName>
        <fullName evidence="3">Fumarylacetoacetase</fullName>
        <ecNumber evidence="3">3.7.1.2</ecNumber>
    </recommendedName>
    <alternativeName>
        <fullName evidence="3">Fumarylacetoacetate hydrolase</fullName>
    </alternativeName>
</protein>
<organism evidence="4 5">
    <name type="scientific">Carya illinoinensis</name>
    <name type="common">Pecan</name>
    <dbReference type="NCBI Taxonomy" id="32201"/>
    <lineage>
        <taxon>Eukaryota</taxon>
        <taxon>Viridiplantae</taxon>
        <taxon>Streptophyta</taxon>
        <taxon>Embryophyta</taxon>
        <taxon>Tracheophyta</taxon>
        <taxon>Spermatophyta</taxon>
        <taxon>Magnoliopsida</taxon>
        <taxon>eudicotyledons</taxon>
        <taxon>Gunneridae</taxon>
        <taxon>Pentapetalae</taxon>
        <taxon>rosids</taxon>
        <taxon>fabids</taxon>
        <taxon>Fagales</taxon>
        <taxon>Juglandaceae</taxon>
        <taxon>Carya</taxon>
    </lineage>
</organism>
<comment type="similarity">
    <text evidence="3">Belongs to the FAH family.</text>
</comment>
<dbReference type="PANTHER" id="PTHR43069">
    <property type="entry name" value="FUMARYLACETOACETASE"/>
    <property type="match status" value="1"/>
</dbReference>
<keyword evidence="3" id="KW-0828">Tyrosine catabolism</keyword>
<dbReference type="Proteomes" id="UP000811246">
    <property type="component" value="Chromosome 9"/>
</dbReference>
<proteinExistence type="inferred from homology"/>
<comment type="catalytic activity">
    <reaction evidence="3">
        <text>4-fumarylacetoacetate + H2O = acetoacetate + fumarate + H(+)</text>
        <dbReference type="Rhea" id="RHEA:10244"/>
        <dbReference type="ChEBI" id="CHEBI:13705"/>
        <dbReference type="ChEBI" id="CHEBI:15377"/>
        <dbReference type="ChEBI" id="CHEBI:15378"/>
        <dbReference type="ChEBI" id="CHEBI:18034"/>
        <dbReference type="ChEBI" id="CHEBI:29806"/>
        <dbReference type="EC" id="3.7.1.2"/>
    </reaction>
</comment>
<comment type="pathway">
    <text evidence="3">Amino-acid degradation; L-phenylalanine degradation; acetoacetate and fumarate from L-phenylalanine: step 6/6.</text>
</comment>
<dbReference type="AlphaFoldDB" id="A0A922E2G4"/>
<keyword evidence="2 3" id="KW-0479">Metal-binding</keyword>
<dbReference type="InterPro" id="IPR005959">
    <property type="entry name" value="Fumarylacetoacetase"/>
</dbReference>
<dbReference type="PANTHER" id="PTHR43069:SF2">
    <property type="entry name" value="FUMARYLACETOACETASE"/>
    <property type="match status" value="1"/>
</dbReference>
<evidence type="ECO:0000313" key="4">
    <source>
        <dbReference type="EMBL" id="KAG6695488.1"/>
    </source>
</evidence>
<feature type="binding site" evidence="1">
    <location>
        <position position="28"/>
    </location>
    <ligand>
        <name>substrate</name>
    </ligand>
</feature>
<dbReference type="GO" id="GO:1902000">
    <property type="term" value="P:homogentisate catabolic process"/>
    <property type="evidence" value="ECO:0007669"/>
    <property type="project" value="TreeGrafter"/>
</dbReference>
<keyword evidence="3" id="KW-0585">Phenylalanine catabolism</keyword>
<dbReference type="GO" id="GO:0006572">
    <property type="term" value="P:L-tyrosine catabolic process"/>
    <property type="evidence" value="ECO:0007669"/>
    <property type="project" value="UniProtKB-UniRule"/>
</dbReference>